<dbReference type="HOGENOM" id="CLU_322366_0_0_1"/>
<dbReference type="GeneID" id="3253400"/>
<feature type="compositionally biased region" description="Polar residues" evidence="1">
    <location>
        <begin position="259"/>
        <end position="295"/>
    </location>
</feature>
<feature type="compositionally biased region" description="Basic and acidic residues" evidence="1">
    <location>
        <begin position="72"/>
        <end position="81"/>
    </location>
</feature>
<accession>Q5KP74</accession>
<feature type="compositionally biased region" description="Low complexity" evidence="1">
    <location>
        <begin position="537"/>
        <end position="548"/>
    </location>
</feature>
<feature type="region of interest" description="Disordered" evidence="1">
    <location>
        <begin position="251"/>
        <end position="320"/>
    </location>
</feature>
<sequence length="898" mass="94475">MSPSTTYQKARLSLAMLGLNGLPLDEYLSQLPRLPDTPKDSKRIDDIPEGIVSHSISQYSTPDLPTSESQVEVDKGSRDSLRVPGSRVKVDSPLEKHPIILNSSIEEVGDSSISPDALHVGPHYEKVTCDQSTSQSPFASTLIEQSVNPQAAPAPRLSASFRLPNMGDISLIGECSLFGGASSVGDDSLEYELSDIRPKRDTINRSTSDPFMMKRQRDINPASQHLGQSTLLPTSPAKQAHLLASTNSLHRVEPPWCGNDSTMTTSSNGSNDTVTESRSASPTRSSTVKAQSLPRSNALRGFPTSKTRRTFPASSSGNSLAAVGEEESELLINLDKSTLLPISPQKTAYLLRDEEMIARETLDEGPSYMLTIPPATISRAAAGCIGHDGDRTMDVRDLMAKVGKPKRASGTEESFVDLLHAEDDMFAKMDMTMLGADETMVMPATLRPRQASPSKIVAQAQATTKATLPTSRTSHTLSILDDNQAQEQKPITLSRSKSLSKVAEIIQRVKADKLAAASASRLGSPPKTASVARTYKTSSTSTATPAAPRVRGKVAPHTTGSRRISLSAGGVPISCSASQKSIDLPRPRPTHARPISTHSTLSSANQNVSARQTITAAPTETCAARIVNRNPQATLTARVPRASIVPSSRTEVKNRSGSVSSSVSTAATVSRAPNSRPSIAAPRTITRSHTTEGLSAAGARVPRASVAASSRPAGLPLPGTGPTARSATANTPASTATRARLSRAFGSDATSATNRLSRPATSTLASATSKTLKLSSGPSVISARSSATSTDRLKSRALSTPASAGTRQSTLPISRALPTPRSATDAARNSSKPPATTIDLPKARVGSTLRRPSTSRVPAGGPGKNSAPPGSGSNLAALRSRLDELQAKQKERSAARCL</sequence>
<feature type="region of interest" description="Disordered" evidence="1">
    <location>
        <begin position="646"/>
        <end position="875"/>
    </location>
</feature>
<reference evidence="2 3" key="1">
    <citation type="journal article" date="2005" name="Science">
        <title>The genome of the basidiomycetous yeast and human pathogen Cryptococcus neoformans.</title>
        <authorList>
            <person name="Loftus B.J."/>
            <person name="Fung E."/>
            <person name="Roncaglia P."/>
            <person name="Rowley D."/>
            <person name="Amedeo P."/>
            <person name="Bruno D."/>
            <person name="Vamathevan J."/>
            <person name="Miranda M."/>
            <person name="Anderson I.J."/>
            <person name="Fraser J.A."/>
            <person name="Allen J.E."/>
            <person name="Bosdet I.E."/>
            <person name="Brent M.R."/>
            <person name="Chiu R."/>
            <person name="Doering T.L."/>
            <person name="Donlin M.J."/>
            <person name="D'Souza C.A."/>
            <person name="Fox D.S."/>
            <person name="Grinberg V."/>
            <person name="Fu J."/>
            <person name="Fukushima M."/>
            <person name="Haas B.J."/>
            <person name="Huang J.C."/>
            <person name="Janbon G."/>
            <person name="Jones S.J."/>
            <person name="Koo H.L."/>
            <person name="Krzywinski M.I."/>
            <person name="Kwon-Chung J.K."/>
            <person name="Lengeler K.B."/>
            <person name="Maiti R."/>
            <person name="Marra M.A."/>
            <person name="Marra R.E."/>
            <person name="Mathewson C.A."/>
            <person name="Mitchell T.G."/>
            <person name="Pertea M."/>
            <person name="Riggs F.R."/>
            <person name="Salzberg S.L."/>
            <person name="Schein J.E."/>
            <person name="Shvartsbeyn A."/>
            <person name="Shin H."/>
            <person name="Shumway M."/>
            <person name="Specht C.A."/>
            <person name="Suh B.B."/>
            <person name="Tenney A."/>
            <person name="Utterback T.R."/>
            <person name="Wickes B.L."/>
            <person name="Wortman J.R."/>
            <person name="Wye N.H."/>
            <person name="Kronstad J.W."/>
            <person name="Lodge J.K."/>
            <person name="Heitman J."/>
            <person name="Davis R.W."/>
            <person name="Fraser C.M."/>
            <person name="Hyman R.W."/>
        </authorList>
    </citation>
    <scope>NUCLEOTIDE SEQUENCE [LARGE SCALE GENOMIC DNA]</scope>
    <source>
        <strain evidence="3">JEC21 / ATCC MYA-565</strain>
    </source>
</reference>
<feature type="compositionally biased region" description="Low complexity" evidence="1">
    <location>
        <begin position="695"/>
        <end position="744"/>
    </location>
</feature>
<gene>
    <name evidence="2" type="ordered locus">CNA03950</name>
</gene>
<feature type="compositionally biased region" description="Polar residues" evidence="1">
    <location>
        <begin position="797"/>
        <end position="812"/>
    </location>
</feature>
<feature type="compositionally biased region" description="Polar residues" evidence="1">
    <location>
        <begin position="57"/>
        <end position="70"/>
    </location>
</feature>
<feature type="compositionally biased region" description="Low complexity" evidence="1">
    <location>
        <begin position="655"/>
        <end position="672"/>
    </location>
</feature>
<name>Q5KP74_CRYD1</name>
<dbReference type="OMA" id="DENRAMA"/>
<dbReference type="Proteomes" id="UP000002149">
    <property type="component" value="Chromosome 1"/>
</dbReference>
<dbReference type="RefSeq" id="XP_566741.1">
    <property type="nucleotide sequence ID" value="XM_566741.2"/>
</dbReference>
<feature type="region of interest" description="Disordered" evidence="1">
    <location>
        <begin position="57"/>
        <end position="85"/>
    </location>
</feature>
<dbReference type="VEuPathDB" id="FungiDB:CNA03950"/>
<dbReference type="EMBL" id="AE017341">
    <property type="protein sequence ID" value="AAW40922.1"/>
    <property type="molecule type" value="Genomic_DNA"/>
</dbReference>
<feature type="compositionally biased region" description="Polar residues" evidence="1">
    <location>
        <begin position="777"/>
        <end position="790"/>
    </location>
</feature>
<keyword evidence="3" id="KW-1185">Reference proteome</keyword>
<evidence type="ECO:0000313" key="2">
    <source>
        <dbReference type="EMBL" id="AAW40922.1"/>
    </source>
</evidence>
<proteinExistence type="predicted"/>
<feature type="compositionally biased region" description="Low complexity" evidence="1">
    <location>
        <begin position="760"/>
        <end position="776"/>
    </location>
</feature>
<dbReference type="InParanoid" id="Q5KP74"/>
<protein>
    <submittedName>
        <fullName evidence="2">Uncharacterized protein</fullName>
    </submittedName>
</protein>
<dbReference type="AlphaFoldDB" id="Q5KP74"/>
<dbReference type="OrthoDB" id="2575066at2759"/>
<feature type="region of interest" description="Disordered" evidence="1">
    <location>
        <begin position="521"/>
        <end position="567"/>
    </location>
</feature>
<dbReference type="PaxDb" id="214684-Q5KP74"/>
<evidence type="ECO:0000256" key="1">
    <source>
        <dbReference type="SAM" id="MobiDB-lite"/>
    </source>
</evidence>
<dbReference type="KEGG" id="cne:CNA03950"/>
<evidence type="ECO:0000313" key="3">
    <source>
        <dbReference type="Proteomes" id="UP000002149"/>
    </source>
</evidence>
<organism evidence="2 3">
    <name type="scientific">Cryptococcus deneoformans (strain JEC21 / ATCC MYA-565)</name>
    <name type="common">Cryptococcus neoformans var. neoformans serotype D</name>
    <dbReference type="NCBI Taxonomy" id="214684"/>
    <lineage>
        <taxon>Eukaryota</taxon>
        <taxon>Fungi</taxon>
        <taxon>Dikarya</taxon>
        <taxon>Basidiomycota</taxon>
        <taxon>Agaricomycotina</taxon>
        <taxon>Tremellomycetes</taxon>
        <taxon>Tremellales</taxon>
        <taxon>Cryptococcaceae</taxon>
        <taxon>Cryptococcus</taxon>
        <taxon>Cryptococcus neoformans species complex</taxon>
    </lineage>
</organism>